<feature type="region of interest" description="Disordered" evidence="1">
    <location>
        <begin position="53"/>
        <end position="76"/>
    </location>
</feature>
<evidence type="ECO:0000313" key="2">
    <source>
        <dbReference type="EMBL" id="MCR6679144.1"/>
    </source>
</evidence>
<name>A0AAW5MZU3_9ESCH</name>
<feature type="non-terminal residue" evidence="2">
    <location>
        <position position="1"/>
    </location>
</feature>
<reference evidence="2" key="1">
    <citation type="submission" date="2022-07" db="EMBL/GenBank/DDBJ databases">
        <title>Diversity of ethanolamine utilization by human commensal Escherichia coli.</title>
        <authorList>
            <person name="Jubelin G."/>
        </authorList>
    </citation>
    <scope>NUCLEOTIDE SEQUENCE</scope>
    <source>
        <strain evidence="2">S1</strain>
    </source>
</reference>
<organism evidence="2 3">
    <name type="scientific">Escherichia marmotae</name>
    <dbReference type="NCBI Taxonomy" id="1499973"/>
    <lineage>
        <taxon>Bacteria</taxon>
        <taxon>Pseudomonadati</taxon>
        <taxon>Pseudomonadota</taxon>
        <taxon>Gammaproteobacteria</taxon>
        <taxon>Enterobacterales</taxon>
        <taxon>Enterobacteriaceae</taxon>
        <taxon>Escherichia</taxon>
    </lineage>
</organism>
<dbReference type="EMBL" id="JANPXH010000878">
    <property type="protein sequence ID" value="MCR6679144.1"/>
    <property type="molecule type" value="Genomic_DNA"/>
</dbReference>
<dbReference type="Proteomes" id="UP001206878">
    <property type="component" value="Unassembled WGS sequence"/>
</dbReference>
<protein>
    <submittedName>
        <fullName evidence="2">Glutathione-regulated potassium-efflux system protein KefC</fullName>
    </submittedName>
</protein>
<gene>
    <name evidence="2" type="ORF">NVV43_27085</name>
</gene>
<evidence type="ECO:0000256" key="1">
    <source>
        <dbReference type="SAM" id="MobiDB-lite"/>
    </source>
</evidence>
<comment type="caution">
    <text evidence="2">The sequence shown here is derived from an EMBL/GenBank/DDBJ whole genome shotgun (WGS) entry which is preliminary data.</text>
</comment>
<sequence length="76" mass="8737">DVFRRFNIQMVEEMAMVENDTKARAAVYKRTSAMLSEIITEDREHLSLIQRHGWQGTEEGKHTGNMADEPETKPSS</sequence>
<proteinExistence type="predicted"/>
<evidence type="ECO:0000313" key="3">
    <source>
        <dbReference type="Proteomes" id="UP001206878"/>
    </source>
</evidence>
<accession>A0AAW5MZU3</accession>
<dbReference type="AlphaFoldDB" id="A0AAW5MZU3"/>